<sequence>MAERSLKKWSLLSKVVVGALTSIFNIDEYEDLVSKWKLCQTQRKAASVSCIRIAGMLADYQ</sequence>
<evidence type="ECO:0000313" key="2">
    <source>
        <dbReference type="Proteomes" id="UP001189624"/>
    </source>
</evidence>
<proteinExistence type="predicted"/>
<dbReference type="AlphaFoldDB" id="A0AA86VBI8"/>
<accession>A0AA86VBI8</accession>
<dbReference type="Gramene" id="rna-AYBTSS11_LOCUS7777">
    <property type="protein sequence ID" value="CAJ1937004.1"/>
    <property type="gene ID" value="gene-AYBTSS11_LOCUS7777"/>
</dbReference>
<organism evidence="1 2">
    <name type="scientific">Sphenostylis stenocarpa</name>
    <dbReference type="NCBI Taxonomy" id="92480"/>
    <lineage>
        <taxon>Eukaryota</taxon>
        <taxon>Viridiplantae</taxon>
        <taxon>Streptophyta</taxon>
        <taxon>Embryophyta</taxon>
        <taxon>Tracheophyta</taxon>
        <taxon>Spermatophyta</taxon>
        <taxon>Magnoliopsida</taxon>
        <taxon>eudicotyledons</taxon>
        <taxon>Gunneridae</taxon>
        <taxon>Pentapetalae</taxon>
        <taxon>rosids</taxon>
        <taxon>fabids</taxon>
        <taxon>Fabales</taxon>
        <taxon>Fabaceae</taxon>
        <taxon>Papilionoideae</taxon>
        <taxon>50 kb inversion clade</taxon>
        <taxon>NPAAA clade</taxon>
        <taxon>indigoferoid/millettioid clade</taxon>
        <taxon>Phaseoleae</taxon>
        <taxon>Sphenostylis</taxon>
    </lineage>
</organism>
<reference evidence="1" key="1">
    <citation type="submission" date="2023-10" db="EMBL/GenBank/DDBJ databases">
        <authorList>
            <person name="Domelevo Entfellner J.-B."/>
        </authorList>
    </citation>
    <scope>NUCLEOTIDE SEQUENCE</scope>
</reference>
<protein>
    <submittedName>
        <fullName evidence="1">Uncharacterized protein</fullName>
    </submittedName>
</protein>
<keyword evidence="2" id="KW-1185">Reference proteome</keyword>
<gene>
    <name evidence="1" type="ORF">AYBTSS11_LOCUS7777</name>
</gene>
<evidence type="ECO:0000313" key="1">
    <source>
        <dbReference type="EMBL" id="CAJ1937004.1"/>
    </source>
</evidence>
<dbReference type="Proteomes" id="UP001189624">
    <property type="component" value="Chromosome 3"/>
</dbReference>
<dbReference type="EMBL" id="OY731400">
    <property type="protein sequence ID" value="CAJ1937004.1"/>
    <property type="molecule type" value="Genomic_DNA"/>
</dbReference>
<name>A0AA86VBI8_9FABA</name>